<comment type="function">
    <text evidence="1">Functions as an U snRNP-specific nuclear import adapter. Involved in the trimethylguanosine (m3G)-cap-dependent nuclear import of U snRNPs. Binds specifically to the terminal m3G-cap U snRNAs.</text>
</comment>
<evidence type="ECO:0000256" key="7">
    <source>
        <dbReference type="ARBA" id="ARBA00022490"/>
    </source>
</evidence>
<evidence type="ECO:0000313" key="13">
    <source>
        <dbReference type="Proteomes" id="UP000217199"/>
    </source>
</evidence>
<feature type="region of interest" description="Disordered" evidence="10">
    <location>
        <begin position="1"/>
        <end position="127"/>
    </location>
</feature>
<keyword evidence="13" id="KW-1185">Reference proteome</keyword>
<organism evidence="12 13">
    <name type="scientific">Pyrrhoderma noxium</name>
    <dbReference type="NCBI Taxonomy" id="2282107"/>
    <lineage>
        <taxon>Eukaryota</taxon>
        <taxon>Fungi</taxon>
        <taxon>Dikarya</taxon>
        <taxon>Basidiomycota</taxon>
        <taxon>Agaricomycotina</taxon>
        <taxon>Agaricomycetes</taxon>
        <taxon>Hymenochaetales</taxon>
        <taxon>Hymenochaetaceae</taxon>
        <taxon>Pyrrhoderma</taxon>
    </lineage>
</organism>
<evidence type="ECO:0000256" key="5">
    <source>
        <dbReference type="ARBA" id="ARBA00016034"/>
    </source>
</evidence>
<proteinExistence type="inferred from homology"/>
<evidence type="ECO:0000256" key="4">
    <source>
        <dbReference type="ARBA" id="ARBA00007540"/>
    </source>
</evidence>
<evidence type="ECO:0000256" key="1">
    <source>
        <dbReference type="ARBA" id="ARBA00003975"/>
    </source>
</evidence>
<evidence type="ECO:0000256" key="8">
    <source>
        <dbReference type="ARBA" id="ARBA00022884"/>
    </source>
</evidence>
<name>A0A286US81_9AGAM</name>
<dbReference type="EMBL" id="NBII01000002">
    <property type="protein sequence ID" value="PAV22404.1"/>
    <property type="molecule type" value="Genomic_DNA"/>
</dbReference>
<sequence>MSSDRRKFFKVPPTEPQQTQETRRNQALEEQKRKRSQRIDASRQLEQFAGLSLGLSDDESVDEGEVNGSPKMSGVAQYAAMLHPGDAETPPMSRSPSPYSSTLPKDASTSKAKTKKKRKSKGKKKASNWANKCMYAELLEMREDPIWPDGFNERFHDIQDGLPDDLETSWVGLAPIPIGKRCLAVTMQSGGESGIVPNTMLRSRLLGKVILHPFPLPLPPNTILDCILDENWRKNGVLHVLDVIRWKDQDVGGCEASFRFWWRDMRLSELPTWPLPPPHKSSFSNVDPSKHFDYHFPYPTTLIPIPYLAPTTFERILGELVTSARSGRIVRLKLPMLSPVIKNDEEMDVESSYEKKKWAVEEIQDKDVDISSDGLLLYVGEASYESGESPLSVWVPKALFSGAAYSNEMSPEEDMNVNGDCITQESPLDRFERLIRRRLSVKERKKGQEAIEVEMGEEGA</sequence>
<keyword evidence="6" id="KW-0813">Transport</keyword>
<evidence type="ECO:0000256" key="2">
    <source>
        <dbReference type="ARBA" id="ARBA00004123"/>
    </source>
</evidence>
<gene>
    <name evidence="12" type="ORF">PNOK_0236100</name>
</gene>
<protein>
    <recommendedName>
        <fullName evidence="5">Snurportin-1</fullName>
    </recommendedName>
</protein>
<dbReference type="PANTHER" id="PTHR13403:SF6">
    <property type="entry name" value="SNURPORTIN-1"/>
    <property type="match status" value="1"/>
</dbReference>
<feature type="compositionally biased region" description="Low complexity" evidence="10">
    <location>
        <begin position="90"/>
        <end position="111"/>
    </location>
</feature>
<feature type="domain" description="Snurportin-1 m3G cap-binding" evidence="11">
    <location>
        <begin position="162"/>
        <end position="271"/>
    </location>
</feature>
<keyword evidence="9" id="KW-0539">Nucleus</keyword>
<dbReference type="InterPro" id="IPR047857">
    <property type="entry name" value="Snurportin1_C"/>
</dbReference>
<comment type="caution">
    <text evidence="12">The sequence shown here is derived from an EMBL/GenBank/DDBJ whole genome shotgun (WGS) entry which is preliminary data.</text>
</comment>
<evidence type="ECO:0000256" key="9">
    <source>
        <dbReference type="ARBA" id="ARBA00023242"/>
    </source>
</evidence>
<dbReference type="Proteomes" id="UP000217199">
    <property type="component" value="Unassembled WGS sequence"/>
</dbReference>
<evidence type="ECO:0000256" key="3">
    <source>
        <dbReference type="ARBA" id="ARBA00004496"/>
    </source>
</evidence>
<evidence type="ECO:0000256" key="6">
    <source>
        <dbReference type="ARBA" id="ARBA00022448"/>
    </source>
</evidence>
<accession>A0A286US81</accession>
<dbReference type="GO" id="GO:0003723">
    <property type="term" value="F:RNA binding"/>
    <property type="evidence" value="ECO:0007669"/>
    <property type="project" value="UniProtKB-KW"/>
</dbReference>
<reference evidence="12 13" key="1">
    <citation type="journal article" date="2017" name="Mol. Ecol.">
        <title>Comparative and population genomic landscape of Phellinus noxius: A hypervariable fungus causing root rot in trees.</title>
        <authorList>
            <person name="Chung C.L."/>
            <person name="Lee T.J."/>
            <person name="Akiba M."/>
            <person name="Lee H.H."/>
            <person name="Kuo T.H."/>
            <person name="Liu D."/>
            <person name="Ke H.M."/>
            <person name="Yokoi T."/>
            <person name="Roa M.B."/>
            <person name="Lu M.J."/>
            <person name="Chang Y.Y."/>
            <person name="Ann P.J."/>
            <person name="Tsai J.N."/>
            <person name="Chen C.Y."/>
            <person name="Tzean S.S."/>
            <person name="Ota Y."/>
            <person name="Hattori T."/>
            <person name="Sahashi N."/>
            <person name="Liou R.F."/>
            <person name="Kikuchi T."/>
            <person name="Tsai I.J."/>
        </authorList>
    </citation>
    <scope>NUCLEOTIDE SEQUENCE [LARGE SCALE GENOMIC DNA]</scope>
    <source>
        <strain evidence="12 13">FFPRI411160</strain>
    </source>
</reference>
<dbReference type="OrthoDB" id="10003593at2759"/>
<feature type="compositionally biased region" description="Basic residues" evidence="10">
    <location>
        <begin position="112"/>
        <end position="126"/>
    </location>
</feature>
<dbReference type="Gene3D" id="3.30.470.30">
    <property type="entry name" value="DNA ligase/mRNA capping enzyme"/>
    <property type="match status" value="1"/>
</dbReference>
<dbReference type="GO" id="GO:0005737">
    <property type="term" value="C:cytoplasm"/>
    <property type="evidence" value="ECO:0007669"/>
    <property type="project" value="UniProtKB-SubCell"/>
</dbReference>
<dbReference type="STRING" id="2282107.A0A286US81"/>
<comment type="similarity">
    <text evidence="4">Belongs to the snurportin family.</text>
</comment>
<keyword evidence="7" id="KW-0963">Cytoplasm</keyword>
<dbReference type="GO" id="GO:0005634">
    <property type="term" value="C:nucleus"/>
    <property type="evidence" value="ECO:0007669"/>
    <property type="project" value="UniProtKB-SubCell"/>
</dbReference>
<evidence type="ECO:0000313" key="12">
    <source>
        <dbReference type="EMBL" id="PAV22404.1"/>
    </source>
</evidence>
<dbReference type="PANTHER" id="PTHR13403">
    <property type="entry name" value="SNURPORTIN1 RNUT1 PROTEIN RNA, U TRANSPORTER 1"/>
    <property type="match status" value="1"/>
</dbReference>
<comment type="subcellular location">
    <subcellularLocation>
        <location evidence="3">Cytoplasm</location>
    </subcellularLocation>
    <subcellularLocation>
        <location evidence="2">Nucleus</location>
    </subcellularLocation>
</comment>
<evidence type="ECO:0000259" key="11">
    <source>
        <dbReference type="Pfam" id="PF21974"/>
    </source>
</evidence>
<dbReference type="InterPro" id="IPR017336">
    <property type="entry name" value="Snurportin-1"/>
</dbReference>
<dbReference type="AlphaFoldDB" id="A0A286US81"/>
<dbReference type="InParanoid" id="A0A286US81"/>
<feature type="compositionally biased region" description="Acidic residues" evidence="10">
    <location>
        <begin position="56"/>
        <end position="65"/>
    </location>
</feature>
<dbReference type="Pfam" id="PF21974">
    <property type="entry name" value="SPN1_m3Gcap_bd"/>
    <property type="match status" value="1"/>
</dbReference>
<keyword evidence="8" id="KW-0694">RNA-binding</keyword>
<feature type="compositionally biased region" description="Basic and acidic residues" evidence="10">
    <location>
        <begin position="21"/>
        <end position="43"/>
    </location>
</feature>
<dbReference type="GO" id="GO:0061015">
    <property type="term" value="P:snRNA import into nucleus"/>
    <property type="evidence" value="ECO:0007669"/>
    <property type="project" value="InterPro"/>
</dbReference>
<evidence type="ECO:0000256" key="10">
    <source>
        <dbReference type="SAM" id="MobiDB-lite"/>
    </source>
</evidence>